<keyword evidence="2" id="KW-0238">DNA-binding</keyword>
<dbReference type="PANTHER" id="PTHR43280:SF29">
    <property type="entry name" value="ARAC-FAMILY TRANSCRIPTIONAL REGULATOR"/>
    <property type="match status" value="1"/>
</dbReference>
<keyword evidence="4" id="KW-0472">Membrane</keyword>
<comment type="caution">
    <text evidence="7">The sequence shown here is derived from an EMBL/GenBank/DDBJ whole genome shotgun (WGS) entry which is preliminary data.</text>
</comment>
<protein>
    <submittedName>
        <fullName evidence="7">AraC family transcriptional regulator</fullName>
    </submittedName>
</protein>
<evidence type="ECO:0000313" key="8">
    <source>
        <dbReference type="Proteomes" id="UP000256779"/>
    </source>
</evidence>
<dbReference type="AlphaFoldDB" id="A0A3D9KZ53"/>
<evidence type="ECO:0000256" key="4">
    <source>
        <dbReference type="SAM" id="Phobius"/>
    </source>
</evidence>
<feature type="transmembrane region" description="Helical" evidence="4">
    <location>
        <begin position="347"/>
        <end position="364"/>
    </location>
</feature>
<dbReference type="EMBL" id="QREG01000017">
    <property type="protein sequence ID" value="RED95569.1"/>
    <property type="molecule type" value="Genomic_DNA"/>
</dbReference>
<feature type="transmembrane region" description="Helical" evidence="4">
    <location>
        <begin position="264"/>
        <end position="282"/>
    </location>
</feature>
<feature type="transmembrane region" description="Helical" evidence="4">
    <location>
        <begin position="133"/>
        <end position="152"/>
    </location>
</feature>
<dbReference type="Proteomes" id="UP000256779">
    <property type="component" value="Unassembled WGS sequence"/>
</dbReference>
<feature type="transmembrane region" description="Helical" evidence="4">
    <location>
        <begin position="164"/>
        <end position="183"/>
    </location>
</feature>
<keyword evidence="4" id="KW-1133">Transmembrane helix</keyword>
<organism evidence="7 8">
    <name type="scientific">Marinoscillum furvescens DSM 4134</name>
    <dbReference type="NCBI Taxonomy" id="1122208"/>
    <lineage>
        <taxon>Bacteria</taxon>
        <taxon>Pseudomonadati</taxon>
        <taxon>Bacteroidota</taxon>
        <taxon>Cytophagia</taxon>
        <taxon>Cytophagales</taxon>
        <taxon>Reichenbachiellaceae</taxon>
        <taxon>Marinoscillum</taxon>
    </lineage>
</organism>
<feature type="transmembrane region" description="Helical" evidence="4">
    <location>
        <begin position="195"/>
        <end position="215"/>
    </location>
</feature>
<evidence type="ECO:0000259" key="6">
    <source>
        <dbReference type="PROSITE" id="PS01124"/>
    </source>
</evidence>
<dbReference type="GO" id="GO:0043565">
    <property type="term" value="F:sequence-specific DNA binding"/>
    <property type="evidence" value="ECO:0007669"/>
    <property type="project" value="InterPro"/>
</dbReference>
<dbReference type="GO" id="GO:0003700">
    <property type="term" value="F:DNA-binding transcription factor activity"/>
    <property type="evidence" value="ECO:0007669"/>
    <property type="project" value="InterPro"/>
</dbReference>
<dbReference type="PANTHER" id="PTHR43280">
    <property type="entry name" value="ARAC-FAMILY TRANSCRIPTIONAL REGULATOR"/>
    <property type="match status" value="1"/>
</dbReference>
<evidence type="ECO:0000256" key="5">
    <source>
        <dbReference type="SAM" id="SignalP"/>
    </source>
</evidence>
<feature type="transmembrane region" description="Helical" evidence="4">
    <location>
        <begin position="303"/>
        <end position="327"/>
    </location>
</feature>
<feature type="domain" description="HTH araC/xylS-type" evidence="6">
    <location>
        <begin position="387"/>
        <end position="493"/>
    </location>
</feature>
<keyword evidence="8" id="KW-1185">Reference proteome</keyword>
<keyword evidence="1" id="KW-0805">Transcription regulation</keyword>
<evidence type="ECO:0000313" key="7">
    <source>
        <dbReference type="EMBL" id="RED95569.1"/>
    </source>
</evidence>
<feature type="chain" id="PRO_5017731223" evidence="5">
    <location>
        <begin position="22"/>
        <end position="500"/>
    </location>
</feature>
<evidence type="ECO:0000256" key="3">
    <source>
        <dbReference type="ARBA" id="ARBA00023163"/>
    </source>
</evidence>
<dbReference type="InterPro" id="IPR018060">
    <property type="entry name" value="HTH_AraC"/>
</dbReference>
<dbReference type="Pfam" id="PF12833">
    <property type="entry name" value="HTH_18"/>
    <property type="match status" value="1"/>
</dbReference>
<accession>A0A3D9KZ53</accession>
<feature type="signal peptide" evidence="5">
    <location>
        <begin position="1"/>
        <end position="21"/>
    </location>
</feature>
<sequence length="500" mass="57972">MIRKLFIGIGLSLLVAVLAHAQYAYTTTFVIEELPASTPHDAALFMATDMDGWYPDLGHRKFTKRSDGQLVLTIRHNEPTFQYKITRGNWKSVEARENGRARPNRTHIATLPSERVGISILSWEDTAYPSYTLYMYFLIISAIQGVLLIIAINTIRNKNKVANTFLTALLTLITISLLGRASTFDPEVFNWQPKLLFVPELILFTYGPLFYLYIHKLLVIHYPTRKAWLHFVPAAIQLSMYLPYLPMERQAFIYRVIDKELFPYFAITGIIALFFNAGYWVLSHRLITRYQQEPLSDKQKKYTWFLSGVLKIKAVYLALWLAVVLIFLGGKLMEKDWLYLSENLIDVLWLLFSLIIFALAYFAIKHPELLRQKQKYKDGAIKQDEISIVMSGLYKQLEQEKVYLQPDLTLEKLAHLIPTAPHTLSRVINEQYQQSFSELINSYRVEEFIRRVNAQDNPSYLEVAYSVGFNSKPTFNRAFKKLKNCTPRVYFKSQTDSPVA</sequence>
<keyword evidence="3" id="KW-0804">Transcription</keyword>
<dbReference type="PROSITE" id="PS01124">
    <property type="entry name" value="HTH_ARAC_FAMILY_2"/>
    <property type="match status" value="1"/>
</dbReference>
<evidence type="ECO:0000256" key="2">
    <source>
        <dbReference type="ARBA" id="ARBA00023125"/>
    </source>
</evidence>
<dbReference type="Gene3D" id="1.10.10.60">
    <property type="entry name" value="Homeodomain-like"/>
    <property type="match status" value="2"/>
</dbReference>
<evidence type="ECO:0000256" key="1">
    <source>
        <dbReference type="ARBA" id="ARBA00023015"/>
    </source>
</evidence>
<dbReference type="InterPro" id="IPR009057">
    <property type="entry name" value="Homeodomain-like_sf"/>
</dbReference>
<reference evidence="7 8" key="1">
    <citation type="submission" date="2018-07" db="EMBL/GenBank/DDBJ databases">
        <title>Genomic Encyclopedia of Type Strains, Phase IV (KMG-IV): sequencing the most valuable type-strain genomes for metagenomic binning, comparative biology and taxonomic classification.</title>
        <authorList>
            <person name="Goeker M."/>
        </authorList>
    </citation>
    <scope>NUCLEOTIDE SEQUENCE [LARGE SCALE GENOMIC DNA]</scope>
    <source>
        <strain evidence="7 8">DSM 4134</strain>
    </source>
</reference>
<name>A0A3D9KZ53_MARFU</name>
<dbReference type="OrthoDB" id="5492415at2"/>
<dbReference type="RefSeq" id="WP_115869212.1">
    <property type="nucleotide sequence ID" value="NZ_QREG01000017.1"/>
</dbReference>
<dbReference type="SUPFAM" id="SSF46689">
    <property type="entry name" value="Homeodomain-like"/>
    <property type="match status" value="1"/>
</dbReference>
<keyword evidence="5" id="KW-0732">Signal</keyword>
<dbReference type="SMART" id="SM00342">
    <property type="entry name" value="HTH_ARAC"/>
    <property type="match status" value="1"/>
</dbReference>
<gene>
    <name evidence="7" type="ORF">C7460_11718</name>
</gene>
<keyword evidence="4" id="KW-0812">Transmembrane</keyword>
<proteinExistence type="predicted"/>
<feature type="transmembrane region" description="Helical" evidence="4">
    <location>
        <begin position="227"/>
        <end position="244"/>
    </location>
</feature>